<reference evidence="4" key="1">
    <citation type="submission" date="2020-10" db="EMBL/GenBank/DDBJ databases">
        <title>Unveiling of a novel bifunctional photoreceptor, Dualchrome1, isolated from a cosmopolitan green alga.</title>
        <authorList>
            <person name="Suzuki S."/>
            <person name="Kawachi M."/>
        </authorList>
    </citation>
    <scope>NUCLEOTIDE SEQUENCE</scope>
    <source>
        <strain evidence="4">NIES 2893</strain>
    </source>
</reference>
<proteinExistence type="predicted"/>
<dbReference type="InterPro" id="IPR010286">
    <property type="entry name" value="METTL16/RlmF"/>
</dbReference>
<accession>A0A830I1I0</accession>
<dbReference type="AlphaFoldDB" id="A0A830I1I0"/>
<dbReference type="Pfam" id="PF05971">
    <property type="entry name" value="Methyltransf_10"/>
    <property type="match status" value="1"/>
</dbReference>
<dbReference type="Gene3D" id="3.40.50.150">
    <property type="entry name" value="Vaccinia Virus protein VP39"/>
    <property type="match status" value="1"/>
</dbReference>
<dbReference type="InterPro" id="IPR029063">
    <property type="entry name" value="SAM-dependent_MTases_sf"/>
</dbReference>
<comment type="caution">
    <text evidence="4">The sequence shown here is derived from an EMBL/GenBank/DDBJ whole genome shotgun (WGS) entry which is preliminary data.</text>
</comment>
<gene>
    <name evidence="4" type="ORF">PPROV_000963900</name>
</gene>
<sequence>MGVVPGVACVSDVAARDHDGDGDGDGDENSGAEHASWCRTLALTRAYVRRAFFIDDLRIPPHALVPAAGGRAAYVRFVMQLMLLSSRRRARTPANERVPPWPVHALGRDVVGLDIGTGHSAIYSLIAASLYGWRTTAVDVDESSVESAKANAGRNEHVKDLVDVRLVRHDVPMLDAVHSPVDFCMCNPPFFEDGVDANGSHGHLPGSAGAPHTPLGMGRQHELCASGGDTAFALRLAAESRQRPADVYWFTTLLGRKVAYRALVSNLETERPKPNVVRTCTIQPGNGRNATTRWVVAWSFVAPPSSRTTPLCRIGVEGAVDWPADVAGHRDEAREAIGEDNNADAADADGRASKRQKQVQ</sequence>
<name>A0A830I1I0_9CHLO</name>
<dbReference type="CDD" id="cd02440">
    <property type="entry name" value="AdoMet_MTases"/>
    <property type="match status" value="1"/>
</dbReference>
<protein>
    <recommendedName>
        <fullName evidence="6">U6 small nuclear RNA (adenine-(43)-N(6))-methyltransferase</fullName>
    </recommendedName>
</protein>
<dbReference type="Proteomes" id="UP000660262">
    <property type="component" value="Unassembled WGS sequence"/>
</dbReference>
<dbReference type="GO" id="GO:0005634">
    <property type="term" value="C:nucleus"/>
    <property type="evidence" value="ECO:0007669"/>
    <property type="project" value="TreeGrafter"/>
</dbReference>
<dbReference type="GO" id="GO:0008168">
    <property type="term" value="F:methyltransferase activity"/>
    <property type="evidence" value="ECO:0007669"/>
    <property type="project" value="UniProtKB-KW"/>
</dbReference>
<dbReference type="PANTHER" id="PTHR13393:SF0">
    <property type="entry name" value="RNA N6-ADENOSINE-METHYLTRANSFERASE METTL16"/>
    <property type="match status" value="1"/>
</dbReference>
<keyword evidence="1" id="KW-0489">Methyltransferase</keyword>
<dbReference type="GO" id="GO:0070475">
    <property type="term" value="P:rRNA base methylation"/>
    <property type="evidence" value="ECO:0007669"/>
    <property type="project" value="TreeGrafter"/>
</dbReference>
<dbReference type="EMBL" id="BNJQ01000031">
    <property type="protein sequence ID" value="GHP10909.1"/>
    <property type="molecule type" value="Genomic_DNA"/>
</dbReference>
<evidence type="ECO:0000256" key="3">
    <source>
        <dbReference type="SAM" id="MobiDB-lite"/>
    </source>
</evidence>
<evidence type="ECO:0008006" key="6">
    <source>
        <dbReference type="Google" id="ProtNLM"/>
    </source>
</evidence>
<evidence type="ECO:0000313" key="5">
    <source>
        <dbReference type="Proteomes" id="UP000660262"/>
    </source>
</evidence>
<dbReference type="PANTHER" id="PTHR13393">
    <property type="entry name" value="SAM-DEPENDENT METHYLTRANSFERASE"/>
    <property type="match status" value="1"/>
</dbReference>
<keyword evidence="2" id="KW-0808">Transferase</keyword>
<evidence type="ECO:0000256" key="1">
    <source>
        <dbReference type="ARBA" id="ARBA00022603"/>
    </source>
</evidence>
<evidence type="ECO:0000256" key="2">
    <source>
        <dbReference type="ARBA" id="ARBA00022679"/>
    </source>
</evidence>
<dbReference type="SUPFAM" id="SSF53335">
    <property type="entry name" value="S-adenosyl-L-methionine-dependent methyltransferases"/>
    <property type="match status" value="1"/>
</dbReference>
<evidence type="ECO:0000313" key="4">
    <source>
        <dbReference type="EMBL" id="GHP10909.1"/>
    </source>
</evidence>
<keyword evidence="5" id="KW-1185">Reference proteome</keyword>
<feature type="region of interest" description="Disordered" evidence="3">
    <location>
        <begin position="330"/>
        <end position="360"/>
    </location>
</feature>
<organism evidence="4 5">
    <name type="scientific">Pycnococcus provasolii</name>
    <dbReference type="NCBI Taxonomy" id="41880"/>
    <lineage>
        <taxon>Eukaryota</taxon>
        <taxon>Viridiplantae</taxon>
        <taxon>Chlorophyta</taxon>
        <taxon>Pseudoscourfieldiophyceae</taxon>
        <taxon>Pseudoscourfieldiales</taxon>
        <taxon>Pycnococcaceae</taxon>
        <taxon>Pycnococcus</taxon>
    </lineage>
</organism>
<dbReference type="OrthoDB" id="514248at2759"/>